<dbReference type="Proteomes" id="UP000033900">
    <property type="component" value="Unassembled WGS sequence"/>
</dbReference>
<proteinExistence type="predicted"/>
<sequence>MLKTRIVRRLRVGDVTHFFDPDVVTAVLRHMNGDHGSDNLLIARAFAPEEQNAITDAAMTGFDGEGGEWTYTRGGTASVLRVPWPGGPIAERPAVRREVVAVYQFACERLGVEPRPHA</sequence>
<dbReference type="Pfam" id="PF10615">
    <property type="entry name" value="DUF2470"/>
    <property type="match status" value="1"/>
</dbReference>
<evidence type="ECO:0000259" key="1">
    <source>
        <dbReference type="Pfam" id="PF10615"/>
    </source>
</evidence>
<dbReference type="InterPro" id="IPR019595">
    <property type="entry name" value="DUF2470"/>
</dbReference>
<dbReference type="AlphaFoldDB" id="A0A0M2HU42"/>
<evidence type="ECO:0000313" key="2">
    <source>
        <dbReference type="EMBL" id="KJL47983.1"/>
    </source>
</evidence>
<dbReference type="STRING" id="273678.RS84_01612"/>
<organism evidence="2 3">
    <name type="scientific">Microbacterium hydrocarbonoxydans</name>
    <dbReference type="NCBI Taxonomy" id="273678"/>
    <lineage>
        <taxon>Bacteria</taxon>
        <taxon>Bacillati</taxon>
        <taxon>Actinomycetota</taxon>
        <taxon>Actinomycetes</taxon>
        <taxon>Micrococcales</taxon>
        <taxon>Microbacteriaceae</taxon>
        <taxon>Microbacterium</taxon>
    </lineage>
</organism>
<feature type="domain" description="DUF2470" evidence="1">
    <location>
        <begin position="27"/>
        <end position="101"/>
    </location>
</feature>
<dbReference type="OrthoDB" id="5116982at2"/>
<reference evidence="2 3" key="1">
    <citation type="submission" date="2015-02" db="EMBL/GenBank/DDBJ databases">
        <title>Draft genome sequences of ten Microbacterium spp. with emphasis on heavy metal contaminated environments.</title>
        <authorList>
            <person name="Corretto E."/>
        </authorList>
    </citation>
    <scope>NUCLEOTIDE SEQUENCE [LARGE SCALE GENOMIC DNA]</scope>
    <source>
        <strain evidence="2 3">SA35</strain>
    </source>
</reference>
<comment type="caution">
    <text evidence="2">The sequence shown here is derived from an EMBL/GenBank/DDBJ whole genome shotgun (WGS) entry which is preliminary data.</text>
</comment>
<protein>
    <recommendedName>
        <fullName evidence="1">DUF2470 domain-containing protein</fullName>
    </recommendedName>
</protein>
<dbReference type="PATRIC" id="fig|273678.4.peg.1611"/>
<dbReference type="Gene3D" id="3.20.180.10">
    <property type="entry name" value="PNP-oxidase-like"/>
    <property type="match status" value="1"/>
</dbReference>
<dbReference type="InterPro" id="IPR037119">
    <property type="entry name" value="Haem_oxidase_HugZ-like_sf"/>
</dbReference>
<dbReference type="EMBL" id="JYJB01000008">
    <property type="protein sequence ID" value="KJL47983.1"/>
    <property type="molecule type" value="Genomic_DNA"/>
</dbReference>
<gene>
    <name evidence="2" type="ORF">RS84_01612</name>
</gene>
<keyword evidence="3" id="KW-1185">Reference proteome</keyword>
<accession>A0A0M2HU42</accession>
<name>A0A0M2HU42_9MICO</name>
<evidence type="ECO:0000313" key="3">
    <source>
        <dbReference type="Proteomes" id="UP000033900"/>
    </source>
</evidence>